<dbReference type="EMBL" id="JBDFQZ010000009">
    <property type="protein sequence ID" value="KAK9690365.1"/>
    <property type="molecule type" value="Genomic_DNA"/>
</dbReference>
<evidence type="ECO:0000313" key="2">
    <source>
        <dbReference type="EMBL" id="KAK9690365.1"/>
    </source>
</evidence>
<dbReference type="AlphaFoldDB" id="A0AAW1IM08"/>
<dbReference type="Pfam" id="PF11595">
    <property type="entry name" value="DUF3245"/>
    <property type="match status" value="1"/>
</dbReference>
<gene>
    <name evidence="2" type="ORF">RND81_09G122700</name>
</gene>
<proteinExistence type="predicted"/>
<organism evidence="2 3">
    <name type="scientific">Saponaria officinalis</name>
    <name type="common">Common soapwort</name>
    <name type="synonym">Lychnis saponaria</name>
    <dbReference type="NCBI Taxonomy" id="3572"/>
    <lineage>
        <taxon>Eukaryota</taxon>
        <taxon>Viridiplantae</taxon>
        <taxon>Streptophyta</taxon>
        <taxon>Embryophyta</taxon>
        <taxon>Tracheophyta</taxon>
        <taxon>Spermatophyta</taxon>
        <taxon>Magnoliopsida</taxon>
        <taxon>eudicotyledons</taxon>
        <taxon>Gunneridae</taxon>
        <taxon>Pentapetalae</taxon>
        <taxon>Caryophyllales</taxon>
        <taxon>Caryophyllaceae</taxon>
        <taxon>Caryophylleae</taxon>
        <taxon>Saponaria</taxon>
    </lineage>
</organism>
<evidence type="ECO:0000313" key="3">
    <source>
        <dbReference type="Proteomes" id="UP001443914"/>
    </source>
</evidence>
<name>A0AAW1IM08_SAPOF</name>
<dbReference type="Proteomes" id="UP001443914">
    <property type="component" value="Unassembled WGS sequence"/>
</dbReference>
<sequence>MSTKEKSSSHVPKLMTLNKGLKLAEQWVKNMPGETGDEPGPLEMEGRPAGLGLGAKVLPRSHLGPSNDPIERKLMRQLGVGRKKRDADEESKLPTKNGVDSDDDDDENLESRSNAFAKKRAGPQLSMPPSKRKSNS</sequence>
<evidence type="ECO:0000256" key="1">
    <source>
        <dbReference type="SAM" id="MobiDB-lite"/>
    </source>
</evidence>
<protein>
    <submittedName>
        <fullName evidence="2">Uncharacterized protein</fullName>
    </submittedName>
</protein>
<dbReference type="PANTHER" id="PTHR35741:SF1">
    <property type="entry name" value="FACTOR CWC22-LIKE PROTEIN, PUTATIVE (DUF3245)-RELATED"/>
    <property type="match status" value="1"/>
</dbReference>
<reference evidence="2" key="1">
    <citation type="submission" date="2024-03" db="EMBL/GenBank/DDBJ databases">
        <title>WGS assembly of Saponaria officinalis var. Norfolk2.</title>
        <authorList>
            <person name="Jenkins J."/>
            <person name="Shu S."/>
            <person name="Grimwood J."/>
            <person name="Barry K."/>
            <person name="Goodstein D."/>
            <person name="Schmutz J."/>
            <person name="Leebens-Mack J."/>
            <person name="Osbourn A."/>
        </authorList>
    </citation>
    <scope>NUCLEOTIDE SEQUENCE [LARGE SCALE GENOMIC DNA]</scope>
    <source>
        <strain evidence="2">JIC</strain>
    </source>
</reference>
<dbReference type="InterPro" id="IPR021641">
    <property type="entry name" value="DUF3245"/>
</dbReference>
<keyword evidence="3" id="KW-1185">Reference proteome</keyword>
<dbReference type="PANTHER" id="PTHR35741">
    <property type="entry name" value="FACTOR CWC22-LIKE PROTEIN, PUTATIVE (DUF3245)-RELATED"/>
    <property type="match status" value="1"/>
</dbReference>
<comment type="caution">
    <text evidence="2">The sequence shown here is derived from an EMBL/GenBank/DDBJ whole genome shotgun (WGS) entry which is preliminary data.</text>
</comment>
<feature type="region of interest" description="Disordered" evidence="1">
    <location>
        <begin position="30"/>
        <end position="136"/>
    </location>
</feature>
<accession>A0AAW1IM08</accession>